<sequence length="198" mass="22565">MITIGVLGSRGKSTVSEIIEETIKKQYNEKVCVIGTKEDSSKAFLNLKSEKIDYLIILISREDIMEKRLDDIKFDIVVETSLDEESTEVIDEVQNIMCNLKENGYFIFNSDSIHRINFKCDKIYPITYGLNGKTTVTASSIDDIENLCFSYCLQRTLFTIKNSVVQPFEKPMKVKGTSEDIYPYLAAYTCLLLIGCIF</sequence>
<protein>
    <recommendedName>
        <fullName evidence="1">Mur ligase central domain-containing protein</fullName>
    </recommendedName>
</protein>
<feature type="domain" description="Mur ligase central" evidence="1">
    <location>
        <begin position="8"/>
        <end position="141"/>
    </location>
</feature>
<proteinExistence type="predicted"/>
<dbReference type="AlphaFoldDB" id="A0A017RZY0"/>
<dbReference type="GO" id="GO:0016881">
    <property type="term" value="F:acid-amino acid ligase activity"/>
    <property type="evidence" value="ECO:0007669"/>
    <property type="project" value="InterPro"/>
</dbReference>
<keyword evidence="3" id="KW-1185">Reference proteome</keyword>
<evidence type="ECO:0000313" key="3">
    <source>
        <dbReference type="Proteomes" id="UP000019681"/>
    </source>
</evidence>
<dbReference type="OrthoDB" id="1706403at2"/>
<dbReference type="Proteomes" id="UP000019681">
    <property type="component" value="Unassembled WGS sequence"/>
</dbReference>
<dbReference type="InterPro" id="IPR013221">
    <property type="entry name" value="Mur_ligase_cen"/>
</dbReference>
<organism evidence="2 3">
    <name type="scientific">Fervidicella metallireducens AeB</name>
    <dbReference type="NCBI Taxonomy" id="1403537"/>
    <lineage>
        <taxon>Bacteria</taxon>
        <taxon>Bacillati</taxon>
        <taxon>Bacillota</taxon>
        <taxon>Clostridia</taxon>
        <taxon>Eubacteriales</taxon>
        <taxon>Clostridiaceae</taxon>
        <taxon>Fervidicella</taxon>
    </lineage>
</organism>
<dbReference type="RefSeq" id="WP_051514815.1">
    <property type="nucleotide sequence ID" value="NZ_AZQP01000004.1"/>
</dbReference>
<comment type="caution">
    <text evidence="2">The sequence shown here is derived from an EMBL/GenBank/DDBJ whole genome shotgun (WGS) entry which is preliminary data.</text>
</comment>
<dbReference type="Pfam" id="PF08245">
    <property type="entry name" value="Mur_ligase_M"/>
    <property type="match status" value="1"/>
</dbReference>
<dbReference type="SUPFAM" id="SSF53623">
    <property type="entry name" value="MurD-like peptide ligases, catalytic domain"/>
    <property type="match status" value="1"/>
</dbReference>
<dbReference type="GO" id="GO:0005524">
    <property type="term" value="F:ATP binding"/>
    <property type="evidence" value="ECO:0007669"/>
    <property type="project" value="InterPro"/>
</dbReference>
<gene>
    <name evidence="2" type="ORF">Q428_02080</name>
</gene>
<dbReference type="EMBL" id="AZQP01000004">
    <property type="protein sequence ID" value="EYE89480.1"/>
    <property type="molecule type" value="Genomic_DNA"/>
</dbReference>
<name>A0A017RZY0_9CLOT</name>
<evidence type="ECO:0000259" key="1">
    <source>
        <dbReference type="Pfam" id="PF08245"/>
    </source>
</evidence>
<dbReference type="InterPro" id="IPR036565">
    <property type="entry name" value="Mur-like_cat_sf"/>
</dbReference>
<dbReference type="STRING" id="1403537.Q428_02080"/>
<accession>A0A017RZY0</accession>
<dbReference type="Gene3D" id="3.40.1190.10">
    <property type="entry name" value="Mur-like, catalytic domain"/>
    <property type="match status" value="1"/>
</dbReference>
<evidence type="ECO:0000313" key="2">
    <source>
        <dbReference type="EMBL" id="EYE89480.1"/>
    </source>
</evidence>
<reference evidence="2 3" key="1">
    <citation type="journal article" date="2014" name="Genome Announc.">
        <title>Draft Genome Sequence of Fervidicella metallireducens Strain AeBT, an Iron-Reducing Thermoanaerobe from the Great Artesian Basin.</title>
        <authorList>
            <person name="Patel B.K."/>
        </authorList>
    </citation>
    <scope>NUCLEOTIDE SEQUENCE [LARGE SCALE GENOMIC DNA]</scope>
    <source>
        <strain evidence="2 3">AeB</strain>
    </source>
</reference>